<comment type="caution">
    <text evidence="1">The sequence shown here is derived from an EMBL/GenBank/DDBJ whole genome shotgun (WGS) entry which is preliminary data.</text>
</comment>
<dbReference type="Pfam" id="PF03133">
    <property type="entry name" value="TTL"/>
    <property type="match status" value="1"/>
</dbReference>
<name>A0A8S1PJW3_PARPR</name>
<protein>
    <recommendedName>
        <fullName evidence="3">Tubulin-tyrosine ligase family protein</fullName>
    </recommendedName>
</protein>
<proteinExistence type="predicted"/>
<dbReference type="InterPro" id="IPR004344">
    <property type="entry name" value="TTL/TTLL_fam"/>
</dbReference>
<reference evidence="1" key="1">
    <citation type="submission" date="2021-01" db="EMBL/GenBank/DDBJ databases">
        <authorList>
            <consortium name="Genoscope - CEA"/>
            <person name="William W."/>
        </authorList>
    </citation>
    <scope>NUCLEOTIDE SEQUENCE</scope>
</reference>
<dbReference type="AlphaFoldDB" id="A0A8S1PJW3"/>
<dbReference type="OMA" id="TFKNIWI"/>
<gene>
    <name evidence="1" type="ORF">PPRIM_AZ9-3.1.T1210040</name>
</gene>
<dbReference type="PANTHER" id="PTHR46069">
    <property type="entry name" value="TUBULIN TYROSINE LIGASE"/>
    <property type="match status" value="1"/>
</dbReference>
<evidence type="ECO:0008006" key="3">
    <source>
        <dbReference type="Google" id="ProtNLM"/>
    </source>
</evidence>
<accession>A0A8S1PJW3</accession>
<evidence type="ECO:0000313" key="2">
    <source>
        <dbReference type="Proteomes" id="UP000688137"/>
    </source>
</evidence>
<organism evidence="1 2">
    <name type="scientific">Paramecium primaurelia</name>
    <dbReference type="NCBI Taxonomy" id="5886"/>
    <lineage>
        <taxon>Eukaryota</taxon>
        <taxon>Sar</taxon>
        <taxon>Alveolata</taxon>
        <taxon>Ciliophora</taxon>
        <taxon>Intramacronucleata</taxon>
        <taxon>Oligohymenophorea</taxon>
        <taxon>Peniculida</taxon>
        <taxon>Parameciidae</taxon>
        <taxon>Paramecium</taxon>
    </lineage>
</organism>
<keyword evidence="2" id="KW-1185">Reference proteome</keyword>
<dbReference type="PROSITE" id="PS51221">
    <property type="entry name" value="TTL"/>
    <property type="match status" value="1"/>
</dbReference>
<dbReference type="EMBL" id="CAJJDM010000124">
    <property type="protein sequence ID" value="CAD8103422.1"/>
    <property type="molecule type" value="Genomic_DNA"/>
</dbReference>
<dbReference type="Proteomes" id="UP000688137">
    <property type="component" value="Unassembled WGS sequence"/>
</dbReference>
<evidence type="ECO:0000313" key="1">
    <source>
        <dbReference type="EMBL" id="CAD8103422.1"/>
    </source>
</evidence>
<sequence>MRNRILSKDDDNVKEYFSTQKRKQDNNIQFWQGYMSIALNSTEAGVRQFLTQMRRNGSFQQIDKKQKPVITEQEQLLETPNHSIVKSLDPQFPPFIRKAKEITSYEFLSQIYELQNRKTRNQSLIEQLIGKTNNDVIVFPKTIHRKNIQKRSQRCQSVAQKDIELDSMKGQLIQVRQVQVQPIPKETTPKPLKRLIPIIKLERTTSPIKKAQAPQSQTKKKMFIDDTRYWDLGYIKFIQCPSVQEINQIINFTNALQVLPAQHQKYYKLYVGRGNNHMMVKSIFSMRAQWTVGGNLEEDDFNFIWTQKYVDFPQSEIRPIQRSIQNETIEGWVDSNDQALIRQAWDRVEGKSKKKLADYNLESQPLLNNLSNVKELLTINHQNQLIRIHNHLKEGNQLGDKKFLFLNLSKYCKENQIDLWTLIPLTYHIQGPNDESFILFKKKFEEVSDDSTFKNIWIIKPGEDSNRGQGIKVCNNINEIYQHISQQNHTFILQKYIENPFLYQKRKFDIRGYCLITIINGAKKGSDHINKQIVFWYKKGYLRTSSSLFSLDSLDNQKIHLTNDAIQNKMNGYGKFEKGNKVSYEQFQNYLLEQNKQNNTNYSFEELYKNMKQLTKIACSSSINQINNNDQLLGFELYGLDFMITNDFKPILIEFNTNPCIETGCPVLAKIISGLLDNLFRFIIDPLFPAKKTNLDDFNSKNDFELLLQSQL</sequence>
<dbReference type="PANTHER" id="PTHR46069:SF1">
    <property type="entry name" value="CHROMOSOME UNDETERMINED SCAFFOLD_125, WHOLE GENOME SHOTGUN SEQUENCE"/>
    <property type="match status" value="1"/>
</dbReference>